<dbReference type="GO" id="GO:0003729">
    <property type="term" value="F:mRNA binding"/>
    <property type="evidence" value="ECO:0007669"/>
    <property type="project" value="TreeGrafter"/>
</dbReference>
<dbReference type="OrthoDB" id="275748at2759"/>
<dbReference type="EMBL" id="ML009137">
    <property type="protein sequence ID" value="RKO97950.1"/>
    <property type="molecule type" value="Genomic_DNA"/>
</dbReference>
<sequence length="125" mass="14085">MRPNEANRILFVRNLPFQATSEDLYDLFGKYGAIRQIRIGNSSSTKGTGFVVYEDVYDARSALDGLSGFNIMGRYLIVLYHKPGQQAHKMSMRQREEELSRQRARLDQLKAEAAKAKSAAPTKAS</sequence>
<evidence type="ECO:0000259" key="8">
    <source>
        <dbReference type="PROSITE" id="PS50102"/>
    </source>
</evidence>
<protein>
    <submittedName>
        <fullName evidence="9">RNA-binding domain-containing protein</fullName>
    </submittedName>
</protein>
<dbReference type="InterPro" id="IPR012677">
    <property type="entry name" value="Nucleotide-bd_a/b_plait_sf"/>
</dbReference>
<proteinExistence type="predicted"/>
<dbReference type="InterPro" id="IPR050374">
    <property type="entry name" value="RRT5_SRSF_SR"/>
</dbReference>
<keyword evidence="2" id="KW-0507">mRNA processing</keyword>
<dbReference type="Gene3D" id="3.30.70.330">
    <property type="match status" value="1"/>
</dbReference>
<keyword evidence="4" id="KW-0508">mRNA splicing</keyword>
<evidence type="ECO:0000313" key="11">
    <source>
        <dbReference type="Proteomes" id="UP000268535"/>
    </source>
</evidence>
<dbReference type="GO" id="GO:0008380">
    <property type="term" value="P:RNA splicing"/>
    <property type="evidence" value="ECO:0007669"/>
    <property type="project" value="UniProtKB-KW"/>
</dbReference>
<feature type="domain" description="RRM" evidence="8">
    <location>
        <begin position="8"/>
        <end position="83"/>
    </location>
</feature>
<dbReference type="AlphaFoldDB" id="A0A4P9X761"/>
<keyword evidence="7" id="KW-0175">Coiled coil</keyword>
<keyword evidence="12" id="KW-1185">Reference proteome</keyword>
<reference evidence="10" key="2">
    <citation type="submission" date="2018-04" db="EMBL/GenBank/DDBJ databases">
        <title>Leveraging single-cell genomics to expand the Fungal Tree of Life.</title>
        <authorList>
            <consortium name="DOE Joint Genome Institute"/>
            <person name="Ahrendt S.R."/>
            <person name="Quandt C.A."/>
            <person name="Ciobanu D."/>
            <person name="Clum A."/>
            <person name="Salamov A."/>
            <person name="Andreopoulos B."/>
            <person name="Cheng J.-F."/>
            <person name="Woyke T."/>
            <person name="Pelin A."/>
            <person name="Henrissat B."/>
            <person name="Benny G.L."/>
            <person name="Smith M.E."/>
            <person name="James T.Y."/>
            <person name="Grigoriev I.V."/>
        </authorList>
    </citation>
    <scope>NUCLEOTIDE SEQUENCE</scope>
    <source>
        <strain evidence="10">ATCC 52028</strain>
    </source>
</reference>
<gene>
    <name evidence="9" type="ORF">CAUPRSCDRAFT_5704</name>
    <name evidence="10" type="ORF">CXG81DRAFT_29844</name>
</gene>
<dbReference type="SUPFAM" id="SSF54928">
    <property type="entry name" value="RNA-binding domain, RBD"/>
    <property type="match status" value="1"/>
</dbReference>
<dbReference type="GO" id="GO:0005634">
    <property type="term" value="C:nucleus"/>
    <property type="evidence" value="ECO:0007669"/>
    <property type="project" value="UniProtKB-SubCell"/>
</dbReference>
<dbReference type="EMBL" id="ML014187">
    <property type="protein sequence ID" value="RKP01064.1"/>
    <property type="molecule type" value="Genomic_DNA"/>
</dbReference>
<keyword evidence="3 6" id="KW-0694">RNA-binding</keyword>
<dbReference type="PANTHER" id="PTHR23003">
    <property type="entry name" value="RNA RECOGNITION MOTIF RRM DOMAIN CONTAINING PROTEIN"/>
    <property type="match status" value="1"/>
</dbReference>
<comment type="subcellular location">
    <subcellularLocation>
        <location evidence="1">Nucleus</location>
    </subcellularLocation>
</comment>
<dbReference type="InterPro" id="IPR000504">
    <property type="entry name" value="RRM_dom"/>
</dbReference>
<keyword evidence="5" id="KW-0539">Nucleus</keyword>
<evidence type="ECO:0000313" key="9">
    <source>
        <dbReference type="EMBL" id="RKO97950.1"/>
    </source>
</evidence>
<evidence type="ECO:0000256" key="5">
    <source>
        <dbReference type="ARBA" id="ARBA00023242"/>
    </source>
</evidence>
<evidence type="ECO:0000256" key="1">
    <source>
        <dbReference type="ARBA" id="ARBA00004123"/>
    </source>
</evidence>
<dbReference type="Proteomes" id="UP000268535">
    <property type="component" value="Unassembled WGS sequence"/>
</dbReference>
<reference evidence="9" key="3">
    <citation type="submission" date="2018-08" db="EMBL/GenBank/DDBJ databases">
        <title>Leveraging single-cell genomics to expand the Fungal Tree of Life.</title>
        <authorList>
            <consortium name="DOE Joint Genome Institute"/>
            <person name="Ahrendt S.R."/>
            <person name="Quandt C.A."/>
            <person name="Ciobanu D."/>
            <person name="Clum A."/>
            <person name="Salamov A."/>
            <person name="Andreopoulos B."/>
            <person name="Cheng J.-F."/>
            <person name="Woyke T."/>
            <person name="Pelin A."/>
            <person name="Henrissat B."/>
            <person name="Reynolds N."/>
            <person name="Benny G.L."/>
            <person name="Smith M.E."/>
            <person name="James T.Y."/>
            <person name="Grigoriev I.V."/>
        </authorList>
    </citation>
    <scope>NUCLEOTIDE SEQUENCE</scope>
    <source>
        <strain evidence="9">ATCC 52028</strain>
    </source>
</reference>
<feature type="coiled-coil region" evidence="7">
    <location>
        <begin position="92"/>
        <end position="119"/>
    </location>
</feature>
<dbReference type="STRING" id="1555241.A0A4P9X761"/>
<evidence type="ECO:0000256" key="3">
    <source>
        <dbReference type="ARBA" id="ARBA00022884"/>
    </source>
</evidence>
<evidence type="ECO:0000256" key="2">
    <source>
        <dbReference type="ARBA" id="ARBA00022664"/>
    </source>
</evidence>
<organism evidence="10 12">
    <name type="scientific">Caulochytrium protostelioides</name>
    <dbReference type="NCBI Taxonomy" id="1555241"/>
    <lineage>
        <taxon>Eukaryota</taxon>
        <taxon>Fungi</taxon>
        <taxon>Fungi incertae sedis</taxon>
        <taxon>Chytridiomycota</taxon>
        <taxon>Chytridiomycota incertae sedis</taxon>
        <taxon>Chytridiomycetes</taxon>
        <taxon>Caulochytriales</taxon>
        <taxon>Caulochytriaceae</taxon>
        <taxon>Caulochytrium</taxon>
    </lineage>
</organism>
<evidence type="ECO:0000313" key="12">
    <source>
        <dbReference type="Proteomes" id="UP000274922"/>
    </source>
</evidence>
<dbReference type="Pfam" id="PF00076">
    <property type="entry name" value="RRM_1"/>
    <property type="match status" value="1"/>
</dbReference>
<dbReference type="CDD" id="cd12241">
    <property type="entry name" value="RRM_SF3B14"/>
    <property type="match status" value="1"/>
</dbReference>
<dbReference type="FunFam" id="3.30.70.330:FF:000604">
    <property type="entry name" value="Splicing factor 3B, subunit 6"/>
    <property type="match status" value="1"/>
</dbReference>
<dbReference type="PROSITE" id="PS50102">
    <property type="entry name" value="RRM"/>
    <property type="match status" value="1"/>
</dbReference>
<dbReference type="InterPro" id="IPR034150">
    <property type="entry name" value="SF3B6_RRM"/>
</dbReference>
<reference evidence="11 12" key="1">
    <citation type="journal article" date="2018" name="Nat. Microbiol.">
        <title>Leveraging single-cell genomics to expand the fungal tree of life.</title>
        <authorList>
            <person name="Ahrendt S.R."/>
            <person name="Quandt C.A."/>
            <person name="Ciobanu D."/>
            <person name="Clum A."/>
            <person name="Salamov A."/>
            <person name="Andreopoulos B."/>
            <person name="Cheng J.F."/>
            <person name="Woyke T."/>
            <person name="Pelin A."/>
            <person name="Henrissat B."/>
            <person name="Reynolds N.K."/>
            <person name="Benny G.L."/>
            <person name="Smith M.E."/>
            <person name="James T.Y."/>
            <person name="Grigoriev I.V."/>
        </authorList>
    </citation>
    <scope>NUCLEOTIDE SEQUENCE [LARGE SCALE GENOMIC DNA]</scope>
    <source>
        <strain evidence="11 12">ATCC 52028</strain>
    </source>
</reference>
<evidence type="ECO:0000256" key="7">
    <source>
        <dbReference type="SAM" id="Coils"/>
    </source>
</evidence>
<accession>A0A4P9X761</accession>
<dbReference type="SMART" id="SM00360">
    <property type="entry name" value="RRM"/>
    <property type="match status" value="1"/>
</dbReference>
<evidence type="ECO:0000256" key="4">
    <source>
        <dbReference type="ARBA" id="ARBA00023187"/>
    </source>
</evidence>
<evidence type="ECO:0000313" key="10">
    <source>
        <dbReference type="EMBL" id="RKP01064.1"/>
    </source>
</evidence>
<dbReference type="GO" id="GO:0006397">
    <property type="term" value="P:mRNA processing"/>
    <property type="evidence" value="ECO:0007669"/>
    <property type="project" value="UniProtKB-KW"/>
</dbReference>
<dbReference type="GO" id="GO:0005737">
    <property type="term" value="C:cytoplasm"/>
    <property type="evidence" value="ECO:0007669"/>
    <property type="project" value="TreeGrafter"/>
</dbReference>
<evidence type="ECO:0000256" key="6">
    <source>
        <dbReference type="PROSITE-ProRule" id="PRU00176"/>
    </source>
</evidence>
<name>A0A4P9X761_9FUNG</name>
<dbReference type="Proteomes" id="UP000274922">
    <property type="component" value="Unassembled WGS sequence"/>
</dbReference>
<dbReference type="InterPro" id="IPR035979">
    <property type="entry name" value="RBD_domain_sf"/>
</dbReference>